<dbReference type="AlphaFoldDB" id="A0AAT9IFV7"/>
<feature type="compositionally biased region" description="Polar residues" evidence="1">
    <location>
        <begin position="205"/>
        <end position="214"/>
    </location>
</feature>
<protein>
    <recommendedName>
        <fullName evidence="3">DUF2076 domain-containing protein</fullName>
    </recommendedName>
</protein>
<feature type="compositionally biased region" description="Low complexity" evidence="1">
    <location>
        <begin position="185"/>
        <end position="198"/>
    </location>
</feature>
<organism evidence="2">
    <name type="scientific">Buchnera aphidicola</name>
    <name type="common">Anoecia corni</name>
    <dbReference type="NCBI Taxonomy" id="2994477"/>
    <lineage>
        <taxon>Bacteria</taxon>
        <taxon>Pseudomonadati</taxon>
        <taxon>Pseudomonadota</taxon>
        <taxon>Gammaproteobacteria</taxon>
        <taxon>Enterobacterales</taxon>
        <taxon>Erwiniaceae</taxon>
        <taxon>Buchnera</taxon>
    </lineage>
</organism>
<dbReference type="EMBL" id="OZ060371">
    <property type="protein sequence ID" value="CAL4042610.1"/>
    <property type="molecule type" value="Genomic_DNA"/>
</dbReference>
<dbReference type="RefSeq" id="WP_367681121.1">
    <property type="nucleotide sequence ID" value="NZ_OZ060371.1"/>
</dbReference>
<evidence type="ECO:0000313" key="2">
    <source>
        <dbReference type="EMBL" id="CAL4042610.1"/>
    </source>
</evidence>
<feature type="compositionally biased region" description="Polar residues" evidence="1">
    <location>
        <begin position="222"/>
        <end position="231"/>
    </location>
</feature>
<dbReference type="InterPro" id="IPR018648">
    <property type="entry name" value="DUF2076"/>
</dbReference>
<feature type="region of interest" description="Disordered" evidence="1">
    <location>
        <begin position="104"/>
        <end position="131"/>
    </location>
</feature>
<feature type="region of interest" description="Disordered" evidence="1">
    <location>
        <begin position="185"/>
        <end position="255"/>
    </location>
</feature>
<gene>
    <name evidence="2" type="primary">yba2</name>
    <name evidence="2" type="ORF">BUANCORI2928_148</name>
</gene>
<accession>A0AAT9IFV7</accession>
<name>A0AAT9IFV7_9GAMM</name>
<reference evidence="2" key="1">
    <citation type="submission" date="2024-06" db="EMBL/GenBank/DDBJ databases">
        <authorList>
            <person name="Manzano-Marin A."/>
            <person name="Manzano-Marin A."/>
            <person name="Alejandro Manzano Marin A."/>
        </authorList>
    </citation>
    <scope>NUCLEOTIDE SEQUENCE</scope>
    <source>
        <strain evidence="2">Ancorni-2928</strain>
    </source>
</reference>
<dbReference type="Pfam" id="PF09849">
    <property type="entry name" value="DUF2076"/>
    <property type="match status" value="1"/>
</dbReference>
<feature type="compositionally biased region" description="Low complexity" evidence="1">
    <location>
        <begin position="109"/>
        <end position="131"/>
    </location>
</feature>
<proteinExistence type="predicted"/>
<sequence length="255" mass="29192">MKQEEKNLIDNLFNQLKKNEEKFPGRNTEAEKYIKNLISIQPNSIYYIVQTALVQESVIKKLNTQLKLQEKIYKKKEEPNFLFSSVLDKKDNTISSINNTTPEIKKNYNHNQSNPNNPINNPLNNTPHNTSNDSFLGNAIKTAAGVAGGVALGNMFSNLFQHNNNEQHIDHIIEHDTIIEKNINNTDFQNNNKNNVNNTEEELSSHTAPHNYNDNTEEELSSHTAPHNYNDNTEEELSSHDMFSDNDEIDDLNDL</sequence>
<evidence type="ECO:0008006" key="3">
    <source>
        <dbReference type="Google" id="ProtNLM"/>
    </source>
</evidence>
<evidence type="ECO:0000256" key="1">
    <source>
        <dbReference type="SAM" id="MobiDB-lite"/>
    </source>
</evidence>
<feature type="compositionally biased region" description="Acidic residues" evidence="1">
    <location>
        <begin position="244"/>
        <end position="255"/>
    </location>
</feature>